<sequence>MRAPVWIVLATMLLSACASKTPRPDDPQFAPVSPQQMYPPKESNGSIFQDGYEMSLYGDRRAHRVGDILVVVLEETTNSQKSATAADSKTTSVSVQNPTILGVPLSVNGRGIDTSIGGTNTFSGSGSAKQSNKLSGTIAVTVSEVLPNGVLRVRGEKWINLTQGEEFVRLTGLVRPQDVNPDNEVSSTRVADARIAYSGTGQAQDSVAQGWLTKFFFSALWPF</sequence>
<evidence type="ECO:0000256" key="11">
    <source>
        <dbReference type="HAMAP-Rule" id="MF_00415"/>
    </source>
</evidence>
<evidence type="ECO:0000256" key="9">
    <source>
        <dbReference type="ARBA" id="ARBA00023237"/>
    </source>
</evidence>
<proteinExistence type="inferred from homology"/>
<dbReference type="PANTHER" id="PTHR34933">
    <property type="entry name" value="FLAGELLAR L-RING PROTEIN"/>
    <property type="match status" value="1"/>
</dbReference>
<dbReference type="PROSITE" id="PS51257">
    <property type="entry name" value="PROKAR_LIPOPROTEIN"/>
    <property type="match status" value="1"/>
</dbReference>
<reference evidence="14 15" key="1">
    <citation type="submission" date="2024-09" db="EMBL/GenBank/DDBJ databases">
        <authorList>
            <person name="Sun Q."/>
            <person name="Mori K."/>
        </authorList>
    </citation>
    <scope>NUCLEOTIDE SEQUENCE [LARGE SCALE GENOMIC DNA]</scope>
    <source>
        <strain evidence="14 15">ATCC 51285</strain>
    </source>
</reference>
<organism evidence="14 15">
    <name type="scientific">Balneatrix alpica</name>
    <dbReference type="NCBI Taxonomy" id="75684"/>
    <lineage>
        <taxon>Bacteria</taxon>
        <taxon>Pseudomonadati</taxon>
        <taxon>Pseudomonadota</taxon>
        <taxon>Gammaproteobacteria</taxon>
        <taxon>Oceanospirillales</taxon>
        <taxon>Balneatrichaceae</taxon>
        <taxon>Balneatrix</taxon>
    </lineage>
</organism>
<evidence type="ECO:0000256" key="2">
    <source>
        <dbReference type="ARBA" id="ARBA00004635"/>
    </source>
</evidence>
<evidence type="ECO:0000256" key="6">
    <source>
        <dbReference type="ARBA" id="ARBA00023136"/>
    </source>
</evidence>
<keyword evidence="14" id="KW-0969">Cilium</keyword>
<dbReference type="EMBL" id="JBHLZN010000005">
    <property type="protein sequence ID" value="MFB9887648.1"/>
    <property type="molecule type" value="Genomic_DNA"/>
</dbReference>
<keyword evidence="7" id="KW-0564">Palmitate</keyword>
<comment type="subunit">
    <text evidence="4 11">The basal body constitutes a major portion of the flagellar organelle and consists of four rings (L,P,S, and M) mounted on a central rod.</text>
</comment>
<dbReference type="PANTHER" id="PTHR34933:SF1">
    <property type="entry name" value="FLAGELLAR L-RING PROTEIN"/>
    <property type="match status" value="1"/>
</dbReference>
<evidence type="ECO:0000256" key="4">
    <source>
        <dbReference type="ARBA" id="ARBA00011439"/>
    </source>
</evidence>
<comment type="similarity">
    <text evidence="3 11">Belongs to the FlgH family.</text>
</comment>
<gene>
    <name evidence="11 14" type="primary">flgH</name>
    <name evidence="14" type="ORF">ACFFLH_14595</name>
</gene>
<keyword evidence="9 11" id="KW-0998">Cell outer membrane</keyword>
<keyword evidence="14" id="KW-0966">Cell projection</keyword>
<dbReference type="Proteomes" id="UP001589628">
    <property type="component" value="Unassembled WGS sequence"/>
</dbReference>
<evidence type="ECO:0000256" key="7">
    <source>
        <dbReference type="ARBA" id="ARBA00023139"/>
    </source>
</evidence>
<evidence type="ECO:0000256" key="8">
    <source>
        <dbReference type="ARBA" id="ARBA00023143"/>
    </source>
</evidence>
<dbReference type="RefSeq" id="WP_027312801.1">
    <property type="nucleotide sequence ID" value="NZ_JAUESS010000008.1"/>
</dbReference>
<feature type="region of interest" description="Disordered" evidence="12">
    <location>
        <begin position="20"/>
        <end position="46"/>
    </location>
</feature>
<evidence type="ECO:0000256" key="10">
    <source>
        <dbReference type="ARBA" id="ARBA00023288"/>
    </source>
</evidence>
<feature type="signal peptide" evidence="13">
    <location>
        <begin position="1"/>
        <end position="18"/>
    </location>
</feature>
<comment type="function">
    <text evidence="1 11">Assembles around the rod to form the L-ring and probably protects the motor/basal body from shearing forces during rotation.</text>
</comment>
<dbReference type="Pfam" id="PF02107">
    <property type="entry name" value="FlgH"/>
    <property type="match status" value="1"/>
</dbReference>
<keyword evidence="8 11" id="KW-0975">Bacterial flagellum</keyword>
<accession>A0ABV5ZEE4</accession>
<comment type="caution">
    <text evidence="14">The sequence shown here is derived from an EMBL/GenBank/DDBJ whole genome shotgun (WGS) entry which is preliminary data.</text>
</comment>
<keyword evidence="14" id="KW-0282">Flagellum</keyword>
<keyword evidence="5 11" id="KW-0732">Signal</keyword>
<evidence type="ECO:0000313" key="14">
    <source>
        <dbReference type="EMBL" id="MFB9887648.1"/>
    </source>
</evidence>
<comment type="subcellular location">
    <subcellularLocation>
        <location evidence="11">Cell outer membrane</location>
        <topology evidence="11">Lipid-anchor</topology>
    </subcellularLocation>
    <subcellularLocation>
        <location evidence="11">Bacterial flagellum basal body</location>
    </subcellularLocation>
    <subcellularLocation>
        <location evidence="2">Membrane</location>
        <topology evidence="2">Lipid-anchor</topology>
    </subcellularLocation>
</comment>
<dbReference type="InterPro" id="IPR000527">
    <property type="entry name" value="Flag_Lring"/>
</dbReference>
<evidence type="ECO:0000256" key="12">
    <source>
        <dbReference type="SAM" id="MobiDB-lite"/>
    </source>
</evidence>
<keyword evidence="6 11" id="KW-0472">Membrane</keyword>
<dbReference type="PRINTS" id="PR01008">
    <property type="entry name" value="FLGLRINGFLGH"/>
</dbReference>
<evidence type="ECO:0000313" key="15">
    <source>
        <dbReference type="Proteomes" id="UP001589628"/>
    </source>
</evidence>
<keyword evidence="10 11" id="KW-0449">Lipoprotein</keyword>
<dbReference type="NCBIfam" id="NF001304">
    <property type="entry name" value="PRK00249.1-4"/>
    <property type="match status" value="1"/>
</dbReference>
<evidence type="ECO:0000256" key="5">
    <source>
        <dbReference type="ARBA" id="ARBA00022729"/>
    </source>
</evidence>
<evidence type="ECO:0000256" key="1">
    <source>
        <dbReference type="ARBA" id="ARBA00002591"/>
    </source>
</evidence>
<keyword evidence="15" id="KW-1185">Reference proteome</keyword>
<protein>
    <recommendedName>
        <fullName evidence="11">Flagellar L-ring protein</fullName>
    </recommendedName>
    <alternativeName>
        <fullName evidence="11">Basal body L-ring protein</fullName>
    </alternativeName>
</protein>
<evidence type="ECO:0000256" key="13">
    <source>
        <dbReference type="SAM" id="SignalP"/>
    </source>
</evidence>
<name>A0ABV5ZEE4_9GAMM</name>
<evidence type="ECO:0000256" key="3">
    <source>
        <dbReference type="ARBA" id="ARBA00006929"/>
    </source>
</evidence>
<dbReference type="HAMAP" id="MF_00415">
    <property type="entry name" value="FlgH"/>
    <property type="match status" value="1"/>
</dbReference>
<feature type="chain" id="PRO_5046358478" description="Flagellar L-ring protein" evidence="13">
    <location>
        <begin position="19"/>
        <end position="223"/>
    </location>
</feature>